<evidence type="ECO:0000256" key="1">
    <source>
        <dbReference type="SAM" id="MobiDB-lite"/>
    </source>
</evidence>
<proteinExistence type="predicted"/>
<keyword evidence="3" id="KW-1185">Reference proteome</keyword>
<dbReference type="InterPro" id="IPR043502">
    <property type="entry name" value="DNA/RNA_pol_sf"/>
</dbReference>
<evidence type="ECO:0008006" key="4">
    <source>
        <dbReference type="Google" id="ProtNLM"/>
    </source>
</evidence>
<name>A0A9Q3C0T8_9BASI</name>
<accession>A0A9Q3C0T8</accession>
<organism evidence="2 3">
    <name type="scientific">Austropuccinia psidii MF-1</name>
    <dbReference type="NCBI Taxonomy" id="1389203"/>
    <lineage>
        <taxon>Eukaryota</taxon>
        <taxon>Fungi</taxon>
        <taxon>Dikarya</taxon>
        <taxon>Basidiomycota</taxon>
        <taxon>Pucciniomycotina</taxon>
        <taxon>Pucciniomycetes</taxon>
        <taxon>Pucciniales</taxon>
        <taxon>Sphaerophragmiaceae</taxon>
        <taxon>Austropuccinia</taxon>
    </lineage>
</organism>
<feature type="region of interest" description="Disordered" evidence="1">
    <location>
        <begin position="1"/>
        <end position="28"/>
    </location>
</feature>
<comment type="caution">
    <text evidence="2">The sequence shown here is derived from an EMBL/GenBank/DDBJ whole genome shotgun (WGS) entry which is preliminary data.</text>
</comment>
<protein>
    <recommendedName>
        <fullName evidence="4">Reverse transcriptase/retrotransposon-derived protein RNase H-like domain-containing protein</fullName>
    </recommendedName>
</protein>
<dbReference type="OrthoDB" id="5599163at2759"/>
<dbReference type="InterPro" id="IPR043128">
    <property type="entry name" value="Rev_trsase/Diguanyl_cyclase"/>
</dbReference>
<evidence type="ECO:0000313" key="3">
    <source>
        <dbReference type="Proteomes" id="UP000765509"/>
    </source>
</evidence>
<dbReference type="Gene3D" id="3.10.10.10">
    <property type="entry name" value="HIV Type 1 Reverse Transcriptase, subunit A, domain 1"/>
    <property type="match status" value="1"/>
</dbReference>
<dbReference type="Gene3D" id="3.30.70.270">
    <property type="match status" value="1"/>
</dbReference>
<sequence length="202" mass="23143">MPQDLNPPLERQPLSRSPYETHLSPNPPILQETFKVTNERLQAVNFGPPGCLSNEEINLFKNFITFEEKALDFLTSHVTWQKKPIPIPKSILPHFTQLIRERIKNGLYEQYTSSYTSSIFCVAKSNGKLKIVHDLQLINKVTIKDAGLPPHFEEFVDAFAQRACYGLGDIMGQYDERELDVITRPLTSFETPLGRMQLTRLP</sequence>
<dbReference type="EMBL" id="AVOT02003688">
    <property type="protein sequence ID" value="MBW0474287.1"/>
    <property type="molecule type" value="Genomic_DNA"/>
</dbReference>
<dbReference type="AlphaFoldDB" id="A0A9Q3C0T8"/>
<reference evidence="2" key="1">
    <citation type="submission" date="2021-03" db="EMBL/GenBank/DDBJ databases">
        <title>Draft genome sequence of rust myrtle Austropuccinia psidii MF-1, a brazilian biotype.</title>
        <authorList>
            <person name="Quecine M.C."/>
            <person name="Pachon D.M.R."/>
            <person name="Bonatelli M.L."/>
            <person name="Correr F.H."/>
            <person name="Franceschini L.M."/>
            <person name="Leite T.F."/>
            <person name="Margarido G.R.A."/>
            <person name="Almeida C.A."/>
            <person name="Ferrarezi J.A."/>
            <person name="Labate C.A."/>
        </authorList>
    </citation>
    <scope>NUCLEOTIDE SEQUENCE</scope>
    <source>
        <strain evidence="2">MF-1</strain>
    </source>
</reference>
<dbReference type="SUPFAM" id="SSF56672">
    <property type="entry name" value="DNA/RNA polymerases"/>
    <property type="match status" value="1"/>
</dbReference>
<evidence type="ECO:0000313" key="2">
    <source>
        <dbReference type="EMBL" id="MBW0474287.1"/>
    </source>
</evidence>
<dbReference type="Proteomes" id="UP000765509">
    <property type="component" value="Unassembled WGS sequence"/>
</dbReference>
<gene>
    <name evidence="2" type="ORF">O181_014002</name>
</gene>